<keyword evidence="4" id="KW-0444">Lipid biosynthesis</keyword>
<evidence type="ECO:0000313" key="16">
    <source>
        <dbReference type="Proteomes" id="UP000286415"/>
    </source>
</evidence>
<dbReference type="AlphaFoldDB" id="A0A419PXJ0"/>
<keyword evidence="16" id="KW-1185">Reference proteome</keyword>
<evidence type="ECO:0000256" key="6">
    <source>
        <dbReference type="ARBA" id="ARBA00022824"/>
    </source>
</evidence>
<dbReference type="Gene3D" id="3.10.20.90">
    <property type="entry name" value="Phosphatidylinositol 3-kinase Catalytic Subunit, Chain A, domain 1"/>
    <property type="match status" value="1"/>
</dbReference>
<keyword evidence="9" id="KW-0443">Lipid metabolism</keyword>
<keyword evidence="8" id="KW-0560">Oxidoreductase</keyword>
<evidence type="ECO:0000256" key="1">
    <source>
        <dbReference type="ARBA" id="ARBA00004141"/>
    </source>
</evidence>
<dbReference type="EMBL" id="NIRI02000005">
    <property type="protein sequence ID" value="KAG5454520.1"/>
    <property type="molecule type" value="Genomic_DNA"/>
</dbReference>
<feature type="transmembrane region" description="Helical" evidence="12">
    <location>
        <begin position="296"/>
        <end position="315"/>
    </location>
</feature>
<dbReference type="InterPro" id="IPR049127">
    <property type="entry name" value="TECR-like_N"/>
</dbReference>
<reference evidence="15 16" key="1">
    <citation type="journal article" date="2018" name="Biotechnol. Adv.">
        <title>Improved genomic resources and new bioinformatic workflow for the carcinogenic parasite Clonorchis sinensis: Biotechnological implications.</title>
        <authorList>
            <person name="Wang D."/>
            <person name="Korhonen P.K."/>
            <person name="Gasser R.B."/>
            <person name="Young N.D."/>
        </authorList>
    </citation>
    <scope>NUCLEOTIDE SEQUENCE [LARGE SCALE GENOMIC DNA]</scope>
    <source>
        <strain evidence="15">Cs-k2</strain>
    </source>
</reference>
<evidence type="ECO:0000313" key="15">
    <source>
        <dbReference type="EMBL" id="KAG5454520.1"/>
    </source>
</evidence>
<dbReference type="PROSITE" id="PS50244">
    <property type="entry name" value="S5A_REDUCTASE"/>
    <property type="match status" value="1"/>
</dbReference>
<evidence type="ECO:0000256" key="12">
    <source>
        <dbReference type="SAM" id="Phobius"/>
    </source>
</evidence>
<dbReference type="PANTHER" id="PTHR10556:SF28">
    <property type="entry name" value="VERY-LONG-CHAIN ENOYL-COA REDUCTASE"/>
    <property type="match status" value="1"/>
</dbReference>
<evidence type="ECO:0000256" key="5">
    <source>
        <dbReference type="ARBA" id="ARBA00022692"/>
    </source>
</evidence>
<proteinExistence type="inferred from homology"/>
<comment type="similarity">
    <text evidence="3">Belongs to the steroid 5-alpha reductase family.</text>
</comment>
<dbReference type="Pfam" id="PF21696">
    <property type="entry name" value="TECR_N"/>
    <property type="match status" value="1"/>
</dbReference>
<dbReference type="GO" id="GO:0016627">
    <property type="term" value="F:oxidoreductase activity, acting on the CH-CH group of donors"/>
    <property type="evidence" value="ECO:0007669"/>
    <property type="project" value="InterPro"/>
</dbReference>
<feature type="region of interest" description="Disordered" evidence="11">
    <location>
        <begin position="432"/>
        <end position="478"/>
    </location>
</feature>
<feature type="domain" description="3-oxo-5-alpha-steroid 4-dehydrogenase C-terminal" evidence="13">
    <location>
        <begin position="255"/>
        <end position="396"/>
    </location>
</feature>
<evidence type="ECO:0000256" key="9">
    <source>
        <dbReference type="ARBA" id="ARBA00023098"/>
    </source>
</evidence>
<evidence type="ECO:0000256" key="2">
    <source>
        <dbReference type="ARBA" id="ARBA00004240"/>
    </source>
</evidence>
<dbReference type="InParanoid" id="A0A419PXJ0"/>
<protein>
    <submittedName>
        <fullName evidence="15">Arrestin protein</fullName>
    </submittedName>
</protein>
<evidence type="ECO:0000259" key="14">
    <source>
        <dbReference type="Pfam" id="PF21696"/>
    </source>
</evidence>
<sequence>MSQLSYSTNVFTWAAVSVGLAKDDIFFRIERARGALGIQHHLWHRHDISFSVKGDCWARRTSKDFQCLTIDVFGALPESGAIKWFSEELARIGCTGLTTCFVEIRDAKSDKILYTFAELPNDGTIKHVKNEIFAADKRLKPSRQALRLTPPGKALNESRRLEDLCEGEEKRKLCLYLRDLGPQIGWRTVFLVEYTAPLVLYLTMWVLRQPQLHLSWISPITTHQGLRNLALACWCGHYVKRIAETLFVHRFSNATMPLLNLFKNGTYYGGFGFFVGYFVNHPLYTLPLYGCKQICFGLGLFLVSEYGNFCCHLVLRNLRPAGTTVRGLPKPESGRFLTRMFNLVACPNYTYEVLAWLGFSIMTQSLPALMFTVVGFIQMAIWALKKRQAYIREFTDCFHNTLDYIQSISHAGRSDVGARWAKWLEREFSDRNVRGSNPTSASRLPLSRLGQPGSIPALVQPSGGEVVRHRKGATAERD</sequence>
<dbReference type="Pfam" id="PF02544">
    <property type="entry name" value="Steroid_dh"/>
    <property type="match status" value="1"/>
</dbReference>
<accession>A0A419PXJ0</accession>
<reference evidence="15 16" key="2">
    <citation type="journal article" date="2021" name="Genomics">
        <title>High-quality reference genome for Clonorchis sinensis.</title>
        <authorList>
            <person name="Young N.D."/>
            <person name="Stroehlein A.J."/>
            <person name="Kinkar L."/>
            <person name="Wang T."/>
            <person name="Sohn W.M."/>
            <person name="Chang B.C.H."/>
            <person name="Kaur P."/>
            <person name="Weisz D."/>
            <person name="Dudchenko O."/>
            <person name="Aiden E.L."/>
            <person name="Korhonen P.K."/>
            <person name="Gasser R.B."/>
        </authorList>
    </citation>
    <scope>NUCLEOTIDE SEQUENCE [LARGE SCALE GENOMIC DNA]</scope>
    <source>
        <strain evidence="15">Cs-k2</strain>
    </source>
</reference>
<keyword evidence="7 12" id="KW-1133">Transmembrane helix</keyword>
<evidence type="ECO:0000256" key="7">
    <source>
        <dbReference type="ARBA" id="ARBA00022989"/>
    </source>
</evidence>
<keyword evidence="5 12" id="KW-0812">Transmembrane</keyword>
<dbReference type="GO" id="GO:0016020">
    <property type="term" value="C:membrane"/>
    <property type="evidence" value="ECO:0007669"/>
    <property type="project" value="UniProtKB-SubCell"/>
</dbReference>
<dbReference type="InterPro" id="IPR001104">
    <property type="entry name" value="3-oxo-5_a-steroid_4-DH_C"/>
</dbReference>
<organism evidence="15 16">
    <name type="scientific">Clonorchis sinensis</name>
    <name type="common">Chinese liver fluke</name>
    <dbReference type="NCBI Taxonomy" id="79923"/>
    <lineage>
        <taxon>Eukaryota</taxon>
        <taxon>Metazoa</taxon>
        <taxon>Spiralia</taxon>
        <taxon>Lophotrochozoa</taxon>
        <taxon>Platyhelminthes</taxon>
        <taxon>Trematoda</taxon>
        <taxon>Digenea</taxon>
        <taxon>Opisthorchiida</taxon>
        <taxon>Opisthorchiata</taxon>
        <taxon>Opisthorchiidae</taxon>
        <taxon>Clonorchis</taxon>
    </lineage>
</organism>
<dbReference type="Proteomes" id="UP000286415">
    <property type="component" value="Unassembled WGS sequence"/>
</dbReference>
<dbReference type="PANTHER" id="PTHR10556">
    <property type="entry name" value="3-OXO-5-ALPHA-STEROID 4-DEHYDROGENASE"/>
    <property type="match status" value="1"/>
</dbReference>
<dbReference type="GO" id="GO:0005783">
    <property type="term" value="C:endoplasmic reticulum"/>
    <property type="evidence" value="ECO:0007669"/>
    <property type="project" value="UniProtKB-SubCell"/>
</dbReference>
<evidence type="ECO:0000256" key="3">
    <source>
        <dbReference type="ARBA" id="ARBA00007742"/>
    </source>
</evidence>
<keyword evidence="6" id="KW-0256">Endoplasmic reticulum</keyword>
<feature type="domain" description="TECR-like N-terminal" evidence="14">
    <location>
        <begin position="102"/>
        <end position="170"/>
    </location>
</feature>
<dbReference type="OrthoDB" id="540503at2759"/>
<evidence type="ECO:0000259" key="13">
    <source>
        <dbReference type="Pfam" id="PF02544"/>
    </source>
</evidence>
<evidence type="ECO:0000256" key="10">
    <source>
        <dbReference type="ARBA" id="ARBA00023136"/>
    </source>
</evidence>
<dbReference type="InterPro" id="IPR039357">
    <property type="entry name" value="SRD5A/TECR"/>
</dbReference>
<dbReference type="STRING" id="79923.A0A419PXJ0"/>
<feature type="transmembrane region" description="Helical" evidence="12">
    <location>
        <begin position="365"/>
        <end position="384"/>
    </location>
</feature>
<gene>
    <name evidence="15" type="ORF">CSKR_104875</name>
</gene>
<comment type="caution">
    <text evidence="15">The sequence shown here is derived from an EMBL/GenBank/DDBJ whole genome shotgun (WGS) entry which is preliminary data.</text>
</comment>
<comment type="subcellular location">
    <subcellularLocation>
        <location evidence="2">Endoplasmic reticulum</location>
    </subcellularLocation>
    <subcellularLocation>
        <location evidence="1">Membrane</location>
        <topology evidence="1">Multi-pass membrane protein</topology>
    </subcellularLocation>
</comment>
<feature type="transmembrane region" description="Helical" evidence="12">
    <location>
        <begin position="266"/>
        <end position="284"/>
    </location>
</feature>
<dbReference type="FunCoup" id="A0A419PXJ0">
    <property type="interactions" value="713"/>
</dbReference>
<evidence type="ECO:0000256" key="8">
    <source>
        <dbReference type="ARBA" id="ARBA00023002"/>
    </source>
</evidence>
<dbReference type="GO" id="GO:0042761">
    <property type="term" value="P:very long-chain fatty acid biosynthetic process"/>
    <property type="evidence" value="ECO:0007669"/>
    <property type="project" value="TreeGrafter"/>
</dbReference>
<name>A0A419PXJ0_CLOSI</name>
<evidence type="ECO:0000256" key="4">
    <source>
        <dbReference type="ARBA" id="ARBA00022516"/>
    </source>
</evidence>
<keyword evidence="10 12" id="KW-0472">Membrane</keyword>
<evidence type="ECO:0000256" key="11">
    <source>
        <dbReference type="SAM" id="MobiDB-lite"/>
    </source>
</evidence>